<protein>
    <recommendedName>
        <fullName evidence="4">DUF4189 domain-containing protein</fullName>
    </recommendedName>
</protein>
<sequence length="141" mass="15675">MKTRFSPALLWGLVTVSSPAAAAPYESDYRDMLCRGMRTEVSLPNGTRADCIGRKYAVEVEYSNKWAEAIGQALSYSAATGKKPGIILVCRQNMGEAKCQSHELLIRETAARWRLPIAVWACAADARRLEDCRQHQLADGW</sequence>
<feature type="chain" id="PRO_5025475193" description="DUF4189 domain-containing protein" evidence="1">
    <location>
        <begin position="23"/>
        <end position="141"/>
    </location>
</feature>
<evidence type="ECO:0000313" key="3">
    <source>
        <dbReference type="Proteomes" id="UP000435138"/>
    </source>
</evidence>
<keyword evidence="3" id="KW-1185">Reference proteome</keyword>
<organism evidence="2 3">
    <name type="scientific">Endobacterium cereale</name>
    <dbReference type="NCBI Taxonomy" id="2663029"/>
    <lineage>
        <taxon>Bacteria</taxon>
        <taxon>Pseudomonadati</taxon>
        <taxon>Pseudomonadota</taxon>
        <taxon>Alphaproteobacteria</taxon>
        <taxon>Hyphomicrobiales</taxon>
        <taxon>Rhizobiaceae</taxon>
        <taxon>Endobacterium</taxon>
    </lineage>
</organism>
<keyword evidence="1" id="KW-0732">Signal</keyword>
<feature type="signal peptide" evidence="1">
    <location>
        <begin position="1"/>
        <end position="22"/>
    </location>
</feature>
<proteinExistence type="predicted"/>
<evidence type="ECO:0000256" key="1">
    <source>
        <dbReference type="SAM" id="SignalP"/>
    </source>
</evidence>
<reference evidence="2 3" key="1">
    <citation type="submission" date="2019-11" db="EMBL/GenBank/DDBJ databases">
        <title>Genome analysis of Rhizobacterium cereale a novel genus and species isolated from maize roots in North Spain.</title>
        <authorList>
            <person name="Menendez E."/>
            <person name="Flores-Felix J.D."/>
            <person name="Ramirez-Bahena M.-H."/>
            <person name="Igual J.M."/>
            <person name="Garcia-Fraile P."/>
            <person name="Peix A."/>
            <person name="Velazquez E."/>
        </authorList>
    </citation>
    <scope>NUCLEOTIDE SEQUENCE [LARGE SCALE GENOMIC DNA]</scope>
    <source>
        <strain evidence="2 3">RZME27</strain>
    </source>
</reference>
<name>A0A6A8A591_9HYPH</name>
<dbReference type="RefSeq" id="WP_153354003.1">
    <property type="nucleotide sequence ID" value="NZ_WIXI01000041.1"/>
</dbReference>
<gene>
    <name evidence="2" type="ORF">GAO09_10695</name>
</gene>
<dbReference type="Proteomes" id="UP000435138">
    <property type="component" value="Unassembled WGS sequence"/>
</dbReference>
<comment type="caution">
    <text evidence="2">The sequence shown here is derived from an EMBL/GenBank/DDBJ whole genome shotgun (WGS) entry which is preliminary data.</text>
</comment>
<accession>A0A6A8A591</accession>
<evidence type="ECO:0000313" key="2">
    <source>
        <dbReference type="EMBL" id="MQY46512.1"/>
    </source>
</evidence>
<evidence type="ECO:0008006" key="4">
    <source>
        <dbReference type="Google" id="ProtNLM"/>
    </source>
</evidence>
<dbReference type="AlphaFoldDB" id="A0A6A8A591"/>
<dbReference type="EMBL" id="WIXI01000041">
    <property type="protein sequence ID" value="MQY46512.1"/>
    <property type="molecule type" value="Genomic_DNA"/>
</dbReference>